<comment type="caution">
    <text evidence="3">The sequence shown here is derived from an EMBL/GenBank/DDBJ whole genome shotgun (WGS) entry which is preliminary data.</text>
</comment>
<keyword evidence="4" id="KW-1185">Reference proteome</keyword>
<feature type="transmembrane region" description="Helical" evidence="2">
    <location>
        <begin position="176"/>
        <end position="198"/>
    </location>
</feature>
<feature type="transmembrane region" description="Helical" evidence="2">
    <location>
        <begin position="150"/>
        <end position="170"/>
    </location>
</feature>
<sequence>MTMNPQDHDGAPNAAEHGRPPHGQPYGHPQQEAPGSRYGTQAYTPQAQYDVMQEPKKYRTLLTLTLASLGLYVLNLLLSMLMTGDDKYRRYLQESATAGDQSLSADELEQITSVMNLVMIGTILVSGIIGIAMYLLVYLGLKKKKGWARILGIVFAILGVLSTAGSLITIGATASGVLLVALLLVSVAFLVVNVLWLLHAFGKDVTAYLQQQKFLHAAR</sequence>
<feature type="compositionally biased region" description="Basic and acidic residues" evidence="1">
    <location>
        <begin position="1"/>
        <end position="10"/>
    </location>
</feature>
<dbReference type="RefSeq" id="WP_184240766.1">
    <property type="nucleotide sequence ID" value="NZ_JACHNA010000001.1"/>
</dbReference>
<protein>
    <submittedName>
        <fullName evidence="3">Uncharacterized protein</fullName>
    </submittedName>
</protein>
<keyword evidence="2" id="KW-0472">Membrane</keyword>
<gene>
    <name evidence="3" type="ORF">HDA30_000087</name>
</gene>
<organism evidence="3 4">
    <name type="scientific">Micrococcus cohnii</name>
    <dbReference type="NCBI Taxonomy" id="993416"/>
    <lineage>
        <taxon>Bacteria</taxon>
        <taxon>Bacillati</taxon>
        <taxon>Actinomycetota</taxon>
        <taxon>Actinomycetes</taxon>
        <taxon>Micrococcales</taxon>
        <taxon>Micrococcaceae</taxon>
        <taxon>Micrococcus</taxon>
    </lineage>
</organism>
<evidence type="ECO:0000256" key="2">
    <source>
        <dbReference type="SAM" id="Phobius"/>
    </source>
</evidence>
<feature type="region of interest" description="Disordered" evidence="1">
    <location>
        <begin position="1"/>
        <end position="40"/>
    </location>
</feature>
<evidence type="ECO:0000313" key="3">
    <source>
        <dbReference type="EMBL" id="MBB4734579.1"/>
    </source>
</evidence>
<feature type="transmembrane region" description="Helical" evidence="2">
    <location>
        <begin position="61"/>
        <end position="82"/>
    </location>
</feature>
<keyword evidence="2" id="KW-0812">Transmembrane</keyword>
<dbReference type="Proteomes" id="UP000540191">
    <property type="component" value="Unassembled WGS sequence"/>
</dbReference>
<evidence type="ECO:0000256" key="1">
    <source>
        <dbReference type="SAM" id="MobiDB-lite"/>
    </source>
</evidence>
<feature type="transmembrane region" description="Helical" evidence="2">
    <location>
        <begin position="117"/>
        <end position="138"/>
    </location>
</feature>
<dbReference type="AlphaFoldDB" id="A0A7W7DW80"/>
<keyword evidence="2" id="KW-1133">Transmembrane helix</keyword>
<reference evidence="3 4" key="1">
    <citation type="submission" date="2020-08" db="EMBL/GenBank/DDBJ databases">
        <title>Sequencing the genomes of 1000 actinobacteria strains.</title>
        <authorList>
            <person name="Klenk H.-P."/>
        </authorList>
    </citation>
    <scope>NUCLEOTIDE SEQUENCE [LARGE SCALE GENOMIC DNA]</scope>
    <source>
        <strain evidence="3 4">DSM 23974</strain>
    </source>
</reference>
<dbReference type="EMBL" id="JACHNA010000001">
    <property type="protein sequence ID" value="MBB4734579.1"/>
    <property type="molecule type" value="Genomic_DNA"/>
</dbReference>
<proteinExistence type="predicted"/>
<name>A0A7W7DW80_9MICC</name>
<accession>A0A7W7DW80</accession>
<evidence type="ECO:0000313" key="4">
    <source>
        <dbReference type="Proteomes" id="UP000540191"/>
    </source>
</evidence>